<reference evidence="2" key="1">
    <citation type="journal article" date="2018" name="Nat. Plants">
        <title>Whole-genome landscape of Medicago truncatula symbiotic genes.</title>
        <authorList>
            <person name="Pecrix Y."/>
            <person name="Gamas P."/>
            <person name="Carrere S."/>
        </authorList>
    </citation>
    <scope>NUCLEOTIDE SEQUENCE</scope>
    <source>
        <tissue evidence="2">Leaves</tissue>
    </source>
</reference>
<evidence type="ECO:0000313" key="2">
    <source>
        <dbReference type="EMBL" id="RHN38650.1"/>
    </source>
</evidence>
<accession>A0A396GB75</accession>
<feature type="transmembrane region" description="Helical" evidence="1">
    <location>
        <begin position="32"/>
        <end position="55"/>
    </location>
</feature>
<comment type="caution">
    <text evidence="2">The sequence shown here is derived from an EMBL/GenBank/DDBJ whole genome shotgun (WGS) entry which is preliminary data.</text>
</comment>
<protein>
    <recommendedName>
        <fullName evidence="3">Transmembrane protein</fullName>
    </recommendedName>
</protein>
<dbReference type="AlphaFoldDB" id="A0A396GB75"/>
<dbReference type="EMBL" id="PSQE01000008">
    <property type="protein sequence ID" value="RHN38650.1"/>
    <property type="molecule type" value="Genomic_DNA"/>
</dbReference>
<name>A0A396GB75_MEDTR</name>
<keyword evidence="1" id="KW-1133">Transmembrane helix</keyword>
<keyword evidence="1" id="KW-0472">Membrane</keyword>
<evidence type="ECO:0000256" key="1">
    <source>
        <dbReference type="SAM" id="Phobius"/>
    </source>
</evidence>
<dbReference type="Gramene" id="rna44608">
    <property type="protein sequence ID" value="RHN38650.1"/>
    <property type="gene ID" value="gene44608"/>
</dbReference>
<dbReference type="Proteomes" id="UP000265566">
    <property type="component" value="Chromosome 8"/>
</dbReference>
<gene>
    <name evidence="2" type="ORF">MtrunA17_Chr8g0335491</name>
</gene>
<sequence length="101" mass="11840">MTIQISFFNINKYYDVIFVNAKTMSGLHRFKLLGIFLVSVGFLAILDGCPLLEFLDLHVCASLSQNLEQRCHEQIKDLRPPKHFLYYDDGGHIYTKKHFFR</sequence>
<keyword evidence="1" id="KW-0812">Transmembrane</keyword>
<organism evidence="2">
    <name type="scientific">Medicago truncatula</name>
    <name type="common">Barrel medic</name>
    <name type="synonym">Medicago tribuloides</name>
    <dbReference type="NCBI Taxonomy" id="3880"/>
    <lineage>
        <taxon>Eukaryota</taxon>
        <taxon>Viridiplantae</taxon>
        <taxon>Streptophyta</taxon>
        <taxon>Embryophyta</taxon>
        <taxon>Tracheophyta</taxon>
        <taxon>Spermatophyta</taxon>
        <taxon>Magnoliopsida</taxon>
        <taxon>eudicotyledons</taxon>
        <taxon>Gunneridae</taxon>
        <taxon>Pentapetalae</taxon>
        <taxon>rosids</taxon>
        <taxon>fabids</taxon>
        <taxon>Fabales</taxon>
        <taxon>Fabaceae</taxon>
        <taxon>Papilionoideae</taxon>
        <taxon>50 kb inversion clade</taxon>
        <taxon>NPAAA clade</taxon>
        <taxon>Hologalegina</taxon>
        <taxon>IRL clade</taxon>
        <taxon>Trifolieae</taxon>
        <taxon>Medicago</taxon>
    </lineage>
</organism>
<proteinExistence type="predicted"/>
<evidence type="ECO:0008006" key="3">
    <source>
        <dbReference type="Google" id="ProtNLM"/>
    </source>
</evidence>